<organism evidence="1 2">
    <name type="scientific">Chrysochromulina tobinii</name>
    <dbReference type="NCBI Taxonomy" id="1460289"/>
    <lineage>
        <taxon>Eukaryota</taxon>
        <taxon>Haptista</taxon>
        <taxon>Haptophyta</taxon>
        <taxon>Prymnesiophyceae</taxon>
        <taxon>Prymnesiales</taxon>
        <taxon>Chrysochromulinaceae</taxon>
        <taxon>Chrysochromulina</taxon>
    </lineage>
</organism>
<protein>
    <submittedName>
        <fullName evidence="1">Uncharacterized protein</fullName>
    </submittedName>
</protein>
<name>A0A0M0JIN9_9EUKA</name>
<sequence length="132" mass="14410">MVSDETKKALQAEVVAVKTRWGDAVKMKKAKDGPQAPLPIAVSRTVQKPASAEVYDVEEITVWLWIETLAPYDGAEKAPIRVEVSAEIPAHVCNVAAEHVCKRWRAELAARGAAKGWMLEKILGCLEMASAE</sequence>
<dbReference type="Proteomes" id="UP000037460">
    <property type="component" value="Unassembled WGS sequence"/>
</dbReference>
<accession>A0A0M0JIN9</accession>
<comment type="caution">
    <text evidence="1">The sequence shown here is derived from an EMBL/GenBank/DDBJ whole genome shotgun (WGS) entry which is preliminary data.</text>
</comment>
<evidence type="ECO:0000313" key="1">
    <source>
        <dbReference type="EMBL" id="KOO26365.1"/>
    </source>
</evidence>
<gene>
    <name evidence="1" type="ORF">Ctob_005776</name>
</gene>
<proteinExistence type="predicted"/>
<dbReference type="EMBL" id="JWZX01002862">
    <property type="protein sequence ID" value="KOO26365.1"/>
    <property type="molecule type" value="Genomic_DNA"/>
</dbReference>
<dbReference type="AlphaFoldDB" id="A0A0M0JIN9"/>
<reference evidence="2" key="1">
    <citation type="journal article" date="2015" name="PLoS Genet.">
        <title>Genome Sequence and Transcriptome Analyses of Chrysochromulina tobin: Metabolic Tools for Enhanced Algal Fitness in the Prominent Order Prymnesiales (Haptophyceae).</title>
        <authorList>
            <person name="Hovde B.T."/>
            <person name="Deodato C.R."/>
            <person name="Hunsperger H.M."/>
            <person name="Ryken S.A."/>
            <person name="Yost W."/>
            <person name="Jha R.K."/>
            <person name="Patterson J."/>
            <person name="Monnat R.J. Jr."/>
            <person name="Barlow S.B."/>
            <person name="Starkenburg S.R."/>
            <person name="Cattolico R.A."/>
        </authorList>
    </citation>
    <scope>NUCLEOTIDE SEQUENCE</scope>
    <source>
        <strain evidence="2">CCMP291</strain>
    </source>
</reference>
<keyword evidence="2" id="KW-1185">Reference proteome</keyword>
<evidence type="ECO:0000313" key="2">
    <source>
        <dbReference type="Proteomes" id="UP000037460"/>
    </source>
</evidence>